<dbReference type="Proteomes" id="UP000298030">
    <property type="component" value="Unassembled WGS sequence"/>
</dbReference>
<comment type="caution">
    <text evidence="1">The sequence shown here is derived from an EMBL/GenBank/DDBJ whole genome shotgun (WGS) entry which is preliminary data.</text>
</comment>
<name>A0A4Y7TTK7_COPMI</name>
<dbReference type="AlphaFoldDB" id="A0A4Y7TTK7"/>
<protein>
    <recommendedName>
        <fullName evidence="3">F-box domain-containing protein</fullName>
    </recommendedName>
</protein>
<proteinExistence type="predicted"/>
<sequence length="580" mass="65530">MESTRVPPSGFDLLPSELLFKILLLLEDRHLLQCAEISSLNLVAVDILLQRNELQDPRAYCEVQVRLPDRLTDPLPPDSMSVLLASKRQYESFNKWRCIVRPSRVYDAIDMFYDEESQVVGPTENPNAEPVTQRAAFMFRRLSVLLSRVDALEEVSLEVAHWTWFSAWFSRPLEDLLNRIVFEKGCSHLQLDTGLTAFAQSHNWESLANNVEAPLQLSKSKRSKILTKLTCGLLNDSTSDFTAQASPLSTRRSRLAKIQMNSLFFHPQTLSWISTLFSLSRNLVDLTVTLSNASRQCSDFVDYGLTVLLRTAPRLEALTLLRATKESFRDIVPQLHRFETLKRLTICVNINFWRSSSLNLFHAGSVPVAFIPSNVKHLSISPELISYVLPGIVMTKVALEQLEVVYQEVAAWTSSPPRMNEDTASIRQCFDTILAPISIAAKLPIEAKHLPVDDTPAWHPNFRTVYTDSLSRAHTLLKRDCVASGEKGFPAIDVFQVDCNPLELEAPESIESCIGLVQMFPRAREIAFHNVRHSWEAWKPLPVYTLPNGTADEVVRRVYSLCAKLTSLRIGEGVYLRPGV</sequence>
<evidence type="ECO:0000313" key="2">
    <source>
        <dbReference type="Proteomes" id="UP000298030"/>
    </source>
</evidence>
<keyword evidence="2" id="KW-1185">Reference proteome</keyword>
<organism evidence="1 2">
    <name type="scientific">Coprinellus micaceus</name>
    <name type="common">Glistening ink-cap mushroom</name>
    <name type="synonym">Coprinus micaceus</name>
    <dbReference type="NCBI Taxonomy" id="71717"/>
    <lineage>
        <taxon>Eukaryota</taxon>
        <taxon>Fungi</taxon>
        <taxon>Dikarya</taxon>
        <taxon>Basidiomycota</taxon>
        <taxon>Agaricomycotina</taxon>
        <taxon>Agaricomycetes</taxon>
        <taxon>Agaricomycetidae</taxon>
        <taxon>Agaricales</taxon>
        <taxon>Agaricineae</taxon>
        <taxon>Psathyrellaceae</taxon>
        <taxon>Coprinellus</taxon>
    </lineage>
</organism>
<evidence type="ECO:0000313" key="1">
    <source>
        <dbReference type="EMBL" id="TEB37311.1"/>
    </source>
</evidence>
<gene>
    <name evidence="1" type="ORF">FA13DRAFT_1726385</name>
</gene>
<accession>A0A4Y7TTK7</accession>
<evidence type="ECO:0008006" key="3">
    <source>
        <dbReference type="Google" id="ProtNLM"/>
    </source>
</evidence>
<reference evidence="1 2" key="1">
    <citation type="journal article" date="2019" name="Nat. Ecol. Evol.">
        <title>Megaphylogeny resolves global patterns of mushroom evolution.</title>
        <authorList>
            <person name="Varga T."/>
            <person name="Krizsan K."/>
            <person name="Foldi C."/>
            <person name="Dima B."/>
            <person name="Sanchez-Garcia M."/>
            <person name="Sanchez-Ramirez S."/>
            <person name="Szollosi G.J."/>
            <person name="Szarkandi J.G."/>
            <person name="Papp V."/>
            <person name="Albert L."/>
            <person name="Andreopoulos W."/>
            <person name="Angelini C."/>
            <person name="Antonin V."/>
            <person name="Barry K.W."/>
            <person name="Bougher N.L."/>
            <person name="Buchanan P."/>
            <person name="Buyck B."/>
            <person name="Bense V."/>
            <person name="Catcheside P."/>
            <person name="Chovatia M."/>
            <person name="Cooper J."/>
            <person name="Damon W."/>
            <person name="Desjardin D."/>
            <person name="Finy P."/>
            <person name="Geml J."/>
            <person name="Haridas S."/>
            <person name="Hughes K."/>
            <person name="Justo A."/>
            <person name="Karasinski D."/>
            <person name="Kautmanova I."/>
            <person name="Kiss B."/>
            <person name="Kocsube S."/>
            <person name="Kotiranta H."/>
            <person name="LaButti K.M."/>
            <person name="Lechner B.E."/>
            <person name="Liimatainen K."/>
            <person name="Lipzen A."/>
            <person name="Lukacs Z."/>
            <person name="Mihaltcheva S."/>
            <person name="Morgado L.N."/>
            <person name="Niskanen T."/>
            <person name="Noordeloos M.E."/>
            <person name="Ohm R.A."/>
            <person name="Ortiz-Santana B."/>
            <person name="Ovrebo C."/>
            <person name="Racz N."/>
            <person name="Riley R."/>
            <person name="Savchenko A."/>
            <person name="Shiryaev A."/>
            <person name="Soop K."/>
            <person name="Spirin V."/>
            <person name="Szebenyi C."/>
            <person name="Tomsovsky M."/>
            <person name="Tulloss R.E."/>
            <person name="Uehling J."/>
            <person name="Grigoriev I.V."/>
            <person name="Vagvolgyi C."/>
            <person name="Papp T."/>
            <person name="Martin F.M."/>
            <person name="Miettinen O."/>
            <person name="Hibbett D.S."/>
            <person name="Nagy L.G."/>
        </authorList>
    </citation>
    <scope>NUCLEOTIDE SEQUENCE [LARGE SCALE GENOMIC DNA]</scope>
    <source>
        <strain evidence="1 2">FP101781</strain>
    </source>
</reference>
<dbReference type="EMBL" id="QPFP01000004">
    <property type="protein sequence ID" value="TEB37311.1"/>
    <property type="molecule type" value="Genomic_DNA"/>
</dbReference>